<name>A0A165VL75_9AGAM</name>
<evidence type="ECO:0000256" key="4">
    <source>
        <dbReference type="ARBA" id="ARBA00023453"/>
    </source>
</evidence>
<dbReference type="Pfam" id="PF01596">
    <property type="entry name" value="Methyltransf_3"/>
    <property type="match status" value="1"/>
</dbReference>
<dbReference type="Gene3D" id="3.40.50.150">
    <property type="entry name" value="Vaccinia Virus protein VP39"/>
    <property type="match status" value="1"/>
</dbReference>
<dbReference type="OrthoDB" id="10251242at2759"/>
<dbReference type="CDD" id="cd02440">
    <property type="entry name" value="AdoMet_MTases"/>
    <property type="match status" value="1"/>
</dbReference>
<keyword evidence="3" id="KW-0949">S-adenosyl-L-methionine</keyword>
<proteinExistence type="inferred from homology"/>
<dbReference type="PANTHER" id="PTHR10509:SF14">
    <property type="entry name" value="CAFFEOYL-COA O-METHYLTRANSFERASE 3-RELATED"/>
    <property type="match status" value="1"/>
</dbReference>
<dbReference type="SUPFAM" id="SSF53335">
    <property type="entry name" value="S-adenosyl-L-methionine-dependent methyltransferases"/>
    <property type="match status" value="1"/>
</dbReference>
<keyword evidence="1 5" id="KW-0489">Methyltransferase</keyword>
<dbReference type="InterPro" id="IPR029063">
    <property type="entry name" value="SAM-dependent_MTases_sf"/>
</dbReference>
<dbReference type="EMBL" id="KV425553">
    <property type="protein sequence ID" value="KZT29836.1"/>
    <property type="molecule type" value="Genomic_DNA"/>
</dbReference>
<evidence type="ECO:0000313" key="6">
    <source>
        <dbReference type="Proteomes" id="UP000076761"/>
    </source>
</evidence>
<evidence type="ECO:0000256" key="2">
    <source>
        <dbReference type="ARBA" id="ARBA00022679"/>
    </source>
</evidence>
<comment type="similarity">
    <text evidence="4">Belongs to the class I-like SAM-binding methyltransferase superfamily. Cation-dependent O-methyltransferase family.</text>
</comment>
<dbReference type="InterPro" id="IPR050362">
    <property type="entry name" value="Cation-dep_OMT"/>
</dbReference>
<dbReference type="AlphaFoldDB" id="A0A165VL75"/>
<reference evidence="5 6" key="1">
    <citation type="journal article" date="2016" name="Mol. Biol. Evol.">
        <title>Comparative Genomics of Early-Diverging Mushroom-Forming Fungi Provides Insights into the Origins of Lignocellulose Decay Capabilities.</title>
        <authorList>
            <person name="Nagy L.G."/>
            <person name="Riley R."/>
            <person name="Tritt A."/>
            <person name="Adam C."/>
            <person name="Daum C."/>
            <person name="Floudas D."/>
            <person name="Sun H."/>
            <person name="Yadav J.S."/>
            <person name="Pangilinan J."/>
            <person name="Larsson K.H."/>
            <person name="Matsuura K."/>
            <person name="Barry K."/>
            <person name="Labutti K."/>
            <person name="Kuo R."/>
            <person name="Ohm R.A."/>
            <person name="Bhattacharya S.S."/>
            <person name="Shirouzu T."/>
            <person name="Yoshinaga Y."/>
            <person name="Martin F.M."/>
            <person name="Grigoriev I.V."/>
            <person name="Hibbett D.S."/>
        </authorList>
    </citation>
    <scope>NUCLEOTIDE SEQUENCE [LARGE SCALE GENOMIC DNA]</scope>
    <source>
        <strain evidence="5 6">HHB14362 ss-1</strain>
    </source>
</reference>
<dbReference type="PANTHER" id="PTHR10509">
    <property type="entry name" value="O-METHYLTRANSFERASE-RELATED"/>
    <property type="match status" value="1"/>
</dbReference>
<evidence type="ECO:0000256" key="3">
    <source>
        <dbReference type="ARBA" id="ARBA00022691"/>
    </source>
</evidence>
<sequence length="232" mass="25704">MSRRPFNPATPATYEDWAREDNYHKSFLMPRDEVLEHAISNSEANGLPDIAVTPAQGKHLKLLAQSAGAKRILELGTLGGYSTIWLARALPEDGELITCEYVQKHVDIASQNLDYAGLSSKVKILVGPATDSLTKMDPKKPFDFVFIDADKPNYPTYFKLCRQLVRKGGVIFVDNVIRRGGVSDLSVTDDPRVIGVREMLEVVKQDKGMDATTIGTVGEKGWDGFMYAVRLD</sequence>
<keyword evidence="6" id="KW-1185">Reference proteome</keyword>
<evidence type="ECO:0000256" key="1">
    <source>
        <dbReference type="ARBA" id="ARBA00022603"/>
    </source>
</evidence>
<dbReference type="GO" id="GO:0008757">
    <property type="term" value="F:S-adenosylmethionine-dependent methyltransferase activity"/>
    <property type="evidence" value="ECO:0007669"/>
    <property type="project" value="TreeGrafter"/>
</dbReference>
<keyword evidence="2 5" id="KW-0808">Transferase</keyword>
<dbReference type="GO" id="GO:0032259">
    <property type="term" value="P:methylation"/>
    <property type="evidence" value="ECO:0007669"/>
    <property type="project" value="UniProtKB-KW"/>
</dbReference>
<dbReference type="InterPro" id="IPR002935">
    <property type="entry name" value="SAM_O-MeTrfase"/>
</dbReference>
<organism evidence="5 6">
    <name type="scientific">Neolentinus lepideus HHB14362 ss-1</name>
    <dbReference type="NCBI Taxonomy" id="1314782"/>
    <lineage>
        <taxon>Eukaryota</taxon>
        <taxon>Fungi</taxon>
        <taxon>Dikarya</taxon>
        <taxon>Basidiomycota</taxon>
        <taxon>Agaricomycotina</taxon>
        <taxon>Agaricomycetes</taxon>
        <taxon>Gloeophyllales</taxon>
        <taxon>Gloeophyllaceae</taxon>
        <taxon>Neolentinus</taxon>
    </lineage>
</organism>
<gene>
    <name evidence="5" type="ORF">NEOLEDRAFT_1055297</name>
</gene>
<accession>A0A165VL75</accession>
<dbReference type="STRING" id="1314782.A0A165VL75"/>
<dbReference type="PROSITE" id="PS51682">
    <property type="entry name" value="SAM_OMT_I"/>
    <property type="match status" value="1"/>
</dbReference>
<evidence type="ECO:0000313" key="5">
    <source>
        <dbReference type="EMBL" id="KZT29836.1"/>
    </source>
</evidence>
<dbReference type="InParanoid" id="A0A165VL75"/>
<dbReference type="GO" id="GO:0008171">
    <property type="term" value="F:O-methyltransferase activity"/>
    <property type="evidence" value="ECO:0007669"/>
    <property type="project" value="InterPro"/>
</dbReference>
<dbReference type="Proteomes" id="UP000076761">
    <property type="component" value="Unassembled WGS sequence"/>
</dbReference>
<protein>
    <submittedName>
        <fullName evidence="5">O-methyltransferase family 3 protein</fullName>
    </submittedName>
</protein>